<dbReference type="InterPro" id="IPR024445">
    <property type="entry name" value="Tnp_ISXO2-like"/>
</dbReference>
<dbReference type="PANTHER" id="PTHR47163">
    <property type="entry name" value="DDE_TNP_IS1595 DOMAIN-CONTAINING PROTEIN"/>
    <property type="match status" value="1"/>
</dbReference>
<sequence length="102" mass="11308">MLVNDSKDKLGGVGVVVEIDKSKFGKRMYNRGKRVDGKWVFGGIERGSKNSFFCVVEDRTSETLIEGTKKFLKPGSTVLSDCWKSYNGLTAEGLCALHNQPF</sequence>
<dbReference type="OrthoDB" id="6409943at2759"/>
<dbReference type="EMBL" id="BGPR01000006">
    <property type="protein sequence ID" value="GBL74686.1"/>
    <property type="molecule type" value="Genomic_DNA"/>
</dbReference>
<organism evidence="2 3">
    <name type="scientific">Araneus ventricosus</name>
    <name type="common">Orbweaver spider</name>
    <name type="synonym">Epeira ventricosa</name>
    <dbReference type="NCBI Taxonomy" id="182803"/>
    <lineage>
        <taxon>Eukaryota</taxon>
        <taxon>Metazoa</taxon>
        <taxon>Ecdysozoa</taxon>
        <taxon>Arthropoda</taxon>
        <taxon>Chelicerata</taxon>
        <taxon>Arachnida</taxon>
        <taxon>Araneae</taxon>
        <taxon>Araneomorphae</taxon>
        <taxon>Entelegynae</taxon>
        <taxon>Araneoidea</taxon>
        <taxon>Araneidae</taxon>
        <taxon>Araneus</taxon>
    </lineage>
</organism>
<dbReference type="PANTHER" id="PTHR47163:SF2">
    <property type="entry name" value="SI:DKEY-17M8.2"/>
    <property type="match status" value="1"/>
</dbReference>
<reference evidence="2 3" key="1">
    <citation type="journal article" date="2019" name="Sci. Rep.">
        <title>Orb-weaving spider Araneus ventricosus genome elucidates the spidroin gene catalogue.</title>
        <authorList>
            <person name="Kono N."/>
            <person name="Nakamura H."/>
            <person name="Ohtoshi R."/>
            <person name="Moran D.A.P."/>
            <person name="Shinohara A."/>
            <person name="Yoshida Y."/>
            <person name="Fujiwara M."/>
            <person name="Mori M."/>
            <person name="Tomita M."/>
            <person name="Arakawa K."/>
        </authorList>
    </citation>
    <scope>NUCLEOTIDE SEQUENCE [LARGE SCALE GENOMIC DNA]</scope>
</reference>
<evidence type="ECO:0000259" key="1">
    <source>
        <dbReference type="Pfam" id="PF12762"/>
    </source>
</evidence>
<name>A0A4Y2A617_ARAVE</name>
<evidence type="ECO:0000313" key="2">
    <source>
        <dbReference type="EMBL" id="GBL74686.1"/>
    </source>
</evidence>
<feature type="domain" description="ISXO2-like transposase" evidence="1">
    <location>
        <begin position="25"/>
        <end position="93"/>
    </location>
</feature>
<dbReference type="Pfam" id="PF12762">
    <property type="entry name" value="DDE_Tnp_IS1595"/>
    <property type="match status" value="1"/>
</dbReference>
<protein>
    <recommendedName>
        <fullName evidence="1">ISXO2-like transposase domain-containing protein</fullName>
    </recommendedName>
</protein>
<proteinExistence type="predicted"/>
<evidence type="ECO:0000313" key="3">
    <source>
        <dbReference type="Proteomes" id="UP000499080"/>
    </source>
</evidence>
<accession>A0A4Y2A617</accession>
<dbReference type="InterPro" id="IPR053164">
    <property type="entry name" value="IS1016-like_transposase"/>
</dbReference>
<gene>
    <name evidence="2" type="ORF">AVEN_243572_1</name>
</gene>
<keyword evidence="3" id="KW-1185">Reference proteome</keyword>
<dbReference type="AlphaFoldDB" id="A0A4Y2A617"/>
<comment type="caution">
    <text evidence="2">The sequence shown here is derived from an EMBL/GenBank/DDBJ whole genome shotgun (WGS) entry which is preliminary data.</text>
</comment>
<dbReference type="Proteomes" id="UP000499080">
    <property type="component" value="Unassembled WGS sequence"/>
</dbReference>